<feature type="region of interest" description="Disordered" evidence="2">
    <location>
        <begin position="577"/>
        <end position="613"/>
    </location>
</feature>
<dbReference type="STRING" id="983967.A0A1E4T7W4"/>
<dbReference type="OrthoDB" id="338854at2759"/>
<dbReference type="PANTHER" id="PTHR12991:SF10">
    <property type="entry name" value="GATOR COMPLEX PROTEIN NPRL2"/>
    <property type="match status" value="1"/>
</dbReference>
<keyword evidence="4" id="KW-1185">Reference proteome</keyword>
<comment type="similarity">
    <text evidence="1">Belongs to the NPR2 family.</text>
</comment>
<evidence type="ECO:0008006" key="5">
    <source>
        <dbReference type="Google" id="ProtNLM"/>
    </source>
</evidence>
<sequence>MDTTDGFIPIVAMFYAVFHPTEGTKVVHQVPSGSIVPSPNDPSSMTSPLFDFDSIKNYVIPKPGLCNRLITFKIQNYRVVGFPGNIYATHYARNSFNFNFCFVFPYESDTTPYEGHVKRLGKMFRALEEQSQLLSKAEKGHEVFFRDGAVSINEFTPKLENQINKLHSSLQSNKQITTEDSKYLKIVEDLDDLGNQVMVTKHTPGQSKTIQPKLSSIESLVQQIFQDLNNYSECLIPIEGANSVDIKLFPIFPPPPEFSSSDVPIATVKLESMVDPLWDPTMLKILPFINGINSIKKISQLADADYDLTNQCIQHLLHYKSITILDIFQFSNSYAPTSQIGNFLRNPYMASECQAYVVSATGTFNTLPLRPSRVSMSNSEADGISINSSSLKLDRLSPINTTNPNNNNNNNNTHHHQQSFGVSPQHMGSSPSFPHNRLQRMSQTAVNGVNGIGGGNVDNSSNTRIKLPSKATLFYLYRSLNQNMTLKQWYLENHKLLEHLDIRRFVSFGVLRGLIYRVRSYPASTRIVNSLEFSDGGIGSAGANNFGGMHGKNYNISSLPITSTSNTRGIERGQFKFHLGGGDYNSEYNEDEDEDEDNDNDYNNKKNNNINDTDEIHEAEDTFVDLKALKSARLKRKEELKLAKLMKKSTDFDKICTEMNKSKREILSLLNGMGDWSIINS</sequence>
<protein>
    <recommendedName>
        <fullName evidence="5">Nitrogen permease regulator 2</fullName>
    </recommendedName>
</protein>
<dbReference type="GO" id="GO:0005096">
    <property type="term" value="F:GTPase activator activity"/>
    <property type="evidence" value="ECO:0007669"/>
    <property type="project" value="TreeGrafter"/>
</dbReference>
<dbReference type="Pfam" id="PF06218">
    <property type="entry name" value="NPR2"/>
    <property type="match status" value="1"/>
</dbReference>
<accession>A0A1E4T7W4</accession>
<dbReference type="InterPro" id="IPR009348">
    <property type="entry name" value="NPR2-like"/>
</dbReference>
<proteinExistence type="inferred from homology"/>
<gene>
    <name evidence="3" type="ORF">CANARDRAFT_26037</name>
</gene>
<dbReference type="EMBL" id="KV453847">
    <property type="protein sequence ID" value="ODV87835.1"/>
    <property type="molecule type" value="Genomic_DNA"/>
</dbReference>
<feature type="compositionally biased region" description="Acidic residues" evidence="2">
    <location>
        <begin position="588"/>
        <end position="600"/>
    </location>
</feature>
<dbReference type="GO" id="GO:0010508">
    <property type="term" value="P:positive regulation of autophagy"/>
    <property type="evidence" value="ECO:0007669"/>
    <property type="project" value="TreeGrafter"/>
</dbReference>
<dbReference type="GO" id="GO:1904262">
    <property type="term" value="P:negative regulation of TORC1 signaling"/>
    <property type="evidence" value="ECO:0007669"/>
    <property type="project" value="TreeGrafter"/>
</dbReference>
<dbReference type="Proteomes" id="UP000094801">
    <property type="component" value="Unassembled WGS sequence"/>
</dbReference>
<feature type="compositionally biased region" description="Polar residues" evidence="2">
    <location>
        <begin position="418"/>
        <end position="433"/>
    </location>
</feature>
<evidence type="ECO:0000313" key="3">
    <source>
        <dbReference type="EMBL" id="ODV87835.1"/>
    </source>
</evidence>
<evidence type="ECO:0000256" key="2">
    <source>
        <dbReference type="SAM" id="MobiDB-lite"/>
    </source>
</evidence>
<dbReference type="AlphaFoldDB" id="A0A1E4T7W4"/>
<evidence type="ECO:0000256" key="1">
    <source>
        <dbReference type="ARBA" id="ARBA00008433"/>
    </source>
</evidence>
<dbReference type="GO" id="GO:1990130">
    <property type="term" value="C:GATOR1 complex"/>
    <property type="evidence" value="ECO:0007669"/>
    <property type="project" value="TreeGrafter"/>
</dbReference>
<dbReference type="PANTHER" id="PTHR12991">
    <property type="entry name" value="NITROGEN PERMEASE REGULATOR 2/TUMOR SUPPRESSOR CANDIDATE 4"/>
    <property type="match status" value="1"/>
</dbReference>
<reference evidence="4" key="1">
    <citation type="submission" date="2016-04" db="EMBL/GenBank/DDBJ databases">
        <title>Comparative genomics of biotechnologically important yeasts.</title>
        <authorList>
            <consortium name="DOE Joint Genome Institute"/>
            <person name="Riley R."/>
            <person name="Haridas S."/>
            <person name="Wolfe K.H."/>
            <person name="Lopes M.R."/>
            <person name="Hittinger C.T."/>
            <person name="Goker M."/>
            <person name="Salamov A."/>
            <person name="Wisecaver J."/>
            <person name="Long T.M."/>
            <person name="Aerts A.L."/>
            <person name="Barry K."/>
            <person name="Choi C."/>
            <person name="Clum A."/>
            <person name="Coughlan A.Y."/>
            <person name="Deshpande S."/>
            <person name="Douglass A.P."/>
            <person name="Hanson S.J."/>
            <person name="Klenk H.-P."/>
            <person name="Labutti K."/>
            <person name="Lapidus A."/>
            <person name="Lindquist E."/>
            <person name="Lipzen A."/>
            <person name="Meier-Kolthoff J.P."/>
            <person name="Ohm R.A."/>
            <person name="Otillar R.P."/>
            <person name="Pangilinan J."/>
            <person name="Peng Y."/>
            <person name="Rokas A."/>
            <person name="Rosa C.A."/>
            <person name="Scheuner C."/>
            <person name="Sibirny A.A."/>
            <person name="Slot J.C."/>
            <person name="Stielow J.B."/>
            <person name="Sun H."/>
            <person name="Kurtzman C.P."/>
            <person name="Blackwell M."/>
            <person name="Grigoriev I.V."/>
            <person name="Jeffries T.W."/>
        </authorList>
    </citation>
    <scope>NUCLEOTIDE SEQUENCE [LARGE SCALE GENOMIC DNA]</scope>
    <source>
        <strain evidence="4">NRRL YB-2248</strain>
    </source>
</reference>
<feature type="region of interest" description="Disordered" evidence="2">
    <location>
        <begin position="395"/>
        <end position="433"/>
    </location>
</feature>
<dbReference type="GO" id="GO:0005774">
    <property type="term" value="C:vacuolar membrane"/>
    <property type="evidence" value="ECO:0007669"/>
    <property type="project" value="TreeGrafter"/>
</dbReference>
<name>A0A1E4T7W4_9ASCO</name>
<evidence type="ECO:0000313" key="4">
    <source>
        <dbReference type="Proteomes" id="UP000094801"/>
    </source>
</evidence>
<feature type="compositionally biased region" description="Low complexity" evidence="2">
    <location>
        <begin position="400"/>
        <end position="412"/>
    </location>
</feature>
<organism evidence="3 4">
    <name type="scientific">[Candida] arabinofermentans NRRL YB-2248</name>
    <dbReference type="NCBI Taxonomy" id="983967"/>
    <lineage>
        <taxon>Eukaryota</taxon>
        <taxon>Fungi</taxon>
        <taxon>Dikarya</taxon>
        <taxon>Ascomycota</taxon>
        <taxon>Saccharomycotina</taxon>
        <taxon>Pichiomycetes</taxon>
        <taxon>Pichiales</taxon>
        <taxon>Pichiaceae</taxon>
        <taxon>Ogataea</taxon>
        <taxon>Ogataea/Candida clade</taxon>
    </lineage>
</organism>